<organism evidence="2 3">
    <name type="scientific">Peromyscus maniculatus bairdii</name>
    <name type="common">Prairie deer mouse</name>
    <dbReference type="NCBI Taxonomy" id="230844"/>
    <lineage>
        <taxon>Eukaryota</taxon>
        <taxon>Metazoa</taxon>
        <taxon>Chordata</taxon>
        <taxon>Craniata</taxon>
        <taxon>Vertebrata</taxon>
        <taxon>Euteleostomi</taxon>
        <taxon>Mammalia</taxon>
        <taxon>Eutheria</taxon>
        <taxon>Euarchontoglires</taxon>
        <taxon>Glires</taxon>
        <taxon>Rodentia</taxon>
        <taxon>Myomorpha</taxon>
        <taxon>Muroidea</taxon>
        <taxon>Cricetidae</taxon>
        <taxon>Neotominae</taxon>
        <taxon>Peromyscus</taxon>
    </lineage>
</organism>
<protein>
    <submittedName>
        <fullName evidence="2">Uncharacterized protein</fullName>
    </submittedName>
</protein>
<keyword evidence="3" id="KW-1185">Reference proteome</keyword>
<name>A0A8C8UJP3_PERMB</name>
<evidence type="ECO:0000313" key="3">
    <source>
        <dbReference type="Proteomes" id="UP000694547"/>
    </source>
</evidence>
<dbReference type="Proteomes" id="UP000694547">
    <property type="component" value="Chromosome 17"/>
</dbReference>
<accession>A0A8C8UJP3</accession>
<feature type="compositionally biased region" description="Low complexity" evidence="1">
    <location>
        <begin position="69"/>
        <end position="82"/>
    </location>
</feature>
<evidence type="ECO:0000256" key="1">
    <source>
        <dbReference type="SAM" id="MobiDB-lite"/>
    </source>
</evidence>
<proteinExistence type="predicted"/>
<reference evidence="2" key="3">
    <citation type="submission" date="2025-09" db="UniProtKB">
        <authorList>
            <consortium name="Ensembl"/>
        </authorList>
    </citation>
    <scope>IDENTIFICATION</scope>
</reference>
<evidence type="ECO:0000313" key="2">
    <source>
        <dbReference type="Ensembl" id="ENSPEMP00000031325.1"/>
    </source>
</evidence>
<sequence length="97" mass="10222">MNVSKLPRSEQASETCCPLTFDLALKAQQPPGPVGKHCQGQEDTPTQLGHFKAPNHESRQGAPETQEQGKAMEAGMGKGAPAPMTPPPGGLVRPRVP</sequence>
<reference evidence="2 3" key="1">
    <citation type="submission" date="2018-10" db="EMBL/GenBank/DDBJ databases">
        <title>Improved assembly of the deer mouse Peromyscus maniculatus genome.</title>
        <authorList>
            <person name="Lassance J.-M."/>
            <person name="Hoekstra H.E."/>
        </authorList>
    </citation>
    <scope>NUCLEOTIDE SEQUENCE [LARGE SCALE GENOMIC DNA]</scope>
</reference>
<dbReference type="Ensembl" id="ENSPEMT00000042001.1">
    <property type="protein sequence ID" value="ENSPEMP00000031325.1"/>
    <property type="gene ID" value="ENSPEMG00000027274.1"/>
</dbReference>
<reference evidence="2" key="2">
    <citation type="submission" date="2025-08" db="UniProtKB">
        <authorList>
            <consortium name="Ensembl"/>
        </authorList>
    </citation>
    <scope>IDENTIFICATION</scope>
</reference>
<dbReference type="AlphaFoldDB" id="A0A8C8UJP3"/>
<feature type="region of interest" description="Disordered" evidence="1">
    <location>
        <begin position="28"/>
        <end position="97"/>
    </location>
</feature>